<dbReference type="InterPro" id="IPR027705">
    <property type="entry name" value="Flotillin_fam"/>
</dbReference>
<feature type="region of interest" description="Disordered" evidence="2">
    <location>
        <begin position="148"/>
        <end position="168"/>
    </location>
</feature>
<comment type="similarity">
    <text evidence="1">Belongs to the band 7/mec-2 family. Flotillin subfamily.</text>
</comment>
<dbReference type="PANTHER" id="PTHR13806">
    <property type="entry name" value="FLOTILLIN-RELATED"/>
    <property type="match status" value="1"/>
</dbReference>
<sequence>MNYGGNYACGETEVKPRTFGNQSEGKRTETLEVARAEAERIRKIGQADAEAISFIGKAQAEAMKLKAAAYANYGTAGVTAMIAQSLPQIAAEVSAPLSKVSEIVIIGGNKDGGNGLVTELVKTVGTLNPAVKSLTGIDLAAAVGHKLQPSSAESASHGHRASDKSARK</sequence>
<evidence type="ECO:0000313" key="5">
    <source>
        <dbReference type="Proteomes" id="UP000708208"/>
    </source>
</evidence>
<dbReference type="GO" id="GO:0016600">
    <property type="term" value="C:flotillin complex"/>
    <property type="evidence" value="ECO:0007669"/>
    <property type="project" value="TreeGrafter"/>
</dbReference>
<feature type="domain" description="Flotillin C-terminal" evidence="3">
    <location>
        <begin position="36"/>
        <end position="141"/>
    </location>
</feature>
<gene>
    <name evidence="4" type="ORF">AFUS01_LOCUS27225</name>
</gene>
<dbReference type="GO" id="GO:0002020">
    <property type="term" value="F:protease binding"/>
    <property type="evidence" value="ECO:0007669"/>
    <property type="project" value="TreeGrafter"/>
</dbReference>
<evidence type="ECO:0000256" key="2">
    <source>
        <dbReference type="SAM" id="MobiDB-lite"/>
    </source>
</evidence>
<name>A0A8J2PBH7_9HEXA</name>
<dbReference type="InterPro" id="IPR031905">
    <property type="entry name" value="Flotillin_C"/>
</dbReference>
<evidence type="ECO:0000256" key="1">
    <source>
        <dbReference type="RuleBase" id="RU366054"/>
    </source>
</evidence>
<dbReference type="GO" id="GO:0072659">
    <property type="term" value="P:protein localization to plasma membrane"/>
    <property type="evidence" value="ECO:0007669"/>
    <property type="project" value="TreeGrafter"/>
</dbReference>
<dbReference type="GO" id="GO:0031410">
    <property type="term" value="C:cytoplasmic vesicle"/>
    <property type="evidence" value="ECO:0007669"/>
    <property type="project" value="TreeGrafter"/>
</dbReference>
<keyword evidence="5" id="KW-1185">Reference proteome</keyword>
<dbReference type="Proteomes" id="UP000708208">
    <property type="component" value="Unassembled WGS sequence"/>
</dbReference>
<protein>
    <recommendedName>
        <fullName evidence="3">Flotillin C-terminal domain-containing protein</fullName>
    </recommendedName>
</protein>
<dbReference type="GO" id="GO:0045661">
    <property type="term" value="P:regulation of myoblast differentiation"/>
    <property type="evidence" value="ECO:0007669"/>
    <property type="project" value="TreeGrafter"/>
</dbReference>
<organism evidence="4 5">
    <name type="scientific">Allacma fusca</name>
    <dbReference type="NCBI Taxonomy" id="39272"/>
    <lineage>
        <taxon>Eukaryota</taxon>
        <taxon>Metazoa</taxon>
        <taxon>Ecdysozoa</taxon>
        <taxon>Arthropoda</taxon>
        <taxon>Hexapoda</taxon>
        <taxon>Collembola</taxon>
        <taxon>Symphypleona</taxon>
        <taxon>Sminthuridae</taxon>
        <taxon>Allacma</taxon>
    </lineage>
</organism>
<dbReference type="AlphaFoldDB" id="A0A8J2PBH7"/>
<accession>A0A8J2PBH7</accession>
<proteinExistence type="inferred from homology"/>
<dbReference type="OrthoDB" id="6080404at2759"/>
<dbReference type="PANTHER" id="PTHR13806:SF46">
    <property type="entry name" value="FLOTILLIN-1-RELATED"/>
    <property type="match status" value="1"/>
</dbReference>
<evidence type="ECO:0000259" key="3">
    <source>
        <dbReference type="Pfam" id="PF15975"/>
    </source>
</evidence>
<evidence type="ECO:0000313" key="4">
    <source>
        <dbReference type="EMBL" id="CAG7816612.1"/>
    </source>
</evidence>
<dbReference type="Pfam" id="PF15975">
    <property type="entry name" value="Flot"/>
    <property type="match status" value="1"/>
</dbReference>
<dbReference type="EMBL" id="CAJVCH010374417">
    <property type="protein sequence ID" value="CAG7816612.1"/>
    <property type="molecule type" value="Genomic_DNA"/>
</dbReference>
<reference evidence="4" key="1">
    <citation type="submission" date="2021-06" db="EMBL/GenBank/DDBJ databases">
        <authorList>
            <person name="Hodson N. C."/>
            <person name="Mongue J. A."/>
            <person name="Jaron S. K."/>
        </authorList>
    </citation>
    <scope>NUCLEOTIDE SEQUENCE</scope>
</reference>
<comment type="caution">
    <text evidence="4">The sequence shown here is derived from an EMBL/GenBank/DDBJ whole genome shotgun (WGS) entry which is preliminary data.</text>
</comment>